<evidence type="ECO:0000256" key="5">
    <source>
        <dbReference type="ARBA" id="ARBA00023136"/>
    </source>
</evidence>
<feature type="transmembrane region" description="Helical" evidence="6">
    <location>
        <begin position="182"/>
        <end position="203"/>
    </location>
</feature>
<dbReference type="GO" id="GO:0005886">
    <property type="term" value="C:plasma membrane"/>
    <property type="evidence" value="ECO:0007669"/>
    <property type="project" value="UniProtKB-SubCell"/>
</dbReference>
<accession>A0A1M5RL13</accession>
<feature type="transmembrane region" description="Helical" evidence="6">
    <location>
        <begin position="267"/>
        <end position="285"/>
    </location>
</feature>
<comment type="subcellular location">
    <subcellularLocation>
        <location evidence="1">Cell membrane</location>
        <topology evidence="1">Multi-pass membrane protein</topology>
    </subcellularLocation>
</comment>
<evidence type="ECO:0000256" key="6">
    <source>
        <dbReference type="SAM" id="Phobius"/>
    </source>
</evidence>
<evidence type="ECO:0000256" key="4">
    <source>
        <dbReference type="ARBA" id="ARBA00022989"/>
    </source>
</evidence>
<keyword evidence="2" id="KW-1003">Cell membrane</keyword>
<dbReference type="Proteomes" id="UP000184447">
    <property type="component" value="Unassembled WGS sequence"/>
</dbReference>
<reference evidence="7 8" key="1">
    <citation type="submission" date="2016-11" db="EMBL/GenBank/DDBJ databases">
        <authorList>
            <person name="Jaros S."/>
            <person name="Januszkiewicz K."/>
            <person name="Wedrychowicz H."/>
        </authorList>
    </citation>
    <scope>NUCLEOTIDE SEQUENCE [LARGE SCALE GENOMIC DNA]</scope>
    <source>
        <strain evidence="7 8">DSM 8605</strain>
    </source>
</reference>
<protein>
    <submittedName>
        <fullName evidence="7">Membrane protein involved in the export of O-antigen and teichoic acid</fullName>
    </submittedName>
</protein>
<dbReference type="EMBL" id="FQXM01000003">
    <property type="protein sequence ID" value="SHH26768.1"/>
    <property type="molecule type" value="Genomic_DNA"/>
</dbReference>
<feature type="transmembrane region" description="Helical" evidence="6">
    <location>
        <begin position="125"/>
        <end position="146"/>
    </location>
</feature>
<sequence>MGNDSKNSLRFLLKNTSLVFVMKIFGMGLAFVFQMLMGRLLGPNYYGEYTIYITIVNIFCLFTVLGTDNSLIRTIPRISSDDRLKFTLLKKILSMVFVNSIFISILMMIFKKELCSFFNVSDERYIIVTFLILILVSLSKVIDGFLQGEKKTIISTFFNTALINLFRIIFFFAFYMLNGKNIISALLAYLVTEFILLVLRILYIRKYKLNQNFTKETIYDKQEYFHFIKYSISLFIIMGIDIVMRSIDKIMIKAYIGYEQVGIYKAAENYLGLVAVFITPFVVFWPMISDMYKEKQIKKINEMFSIIIKIVSLLSLPVIIFMIVFSKDLLGFFGEAYVYGYPVLFLLLIGNVFDALAGPVGALLNMTEYAKYNLINMVLLLVMNVILNFLLIPKYGVNGAAIATSISLVTINSVNIIQNKILLNVFPYKKDTFFFLAFSVIIYFVDKKLYNTIDVNIFIKMIIFIIINYVIMITLYVGILRPNLREMYNTVKRKK</sequence>
<keyword evidence="4 6" id="KW-1133">Transmembrane helix</keyword>
<evidence type="ECO:0000256" key="1">
    <source>
        <dbReference type="ARBA" id="ARBA00004651"/>
    </source>
</evidence>
<name>A0A1M5RL13_9CLOT</name>
<dbReference type="Pfam" id="PF01943">
    <property type="entry name" value="Polysacc_synt"/>
    <property type="match status" value="1"/>
</dbReference>
<feature type="transmembrane region" description="Helical" evidence="6">
    <location>
        <begin position="338"/>
        <end position="362"/>
    </location>
</feature>
<evidence type="ECO:0000313" key="7">
    <source>
        <dbReference type="EMBL" id="SHH26768.1"/>
    </source>
</evidence>
<dbReference type="PANTHER" id="PTHR30250:SF11">
    <property type="entry name" value="O-ANTIGEN TRANSPORTER-RELATED"/>
    <property type="match status" value="1"/>
</dbReference>
<dbReference type="PANTHER" id="PTHR30250">
    <property type="entry name" value="PST FAMILY PREDICTED COLANIC ACID TRANSPORTER"/>
    <property type="match status" value="1"/>
</dbReference>
<evidence type="ECO:0000313" key="8">
    <source>
        <dbReference type="Proteomes" id="UP000184447"/>
    </source>
</evidence>
<feature type="transmembrane region" description="Helical" evidence="6">
    <location>
        <begin position="224"/>
        <end position="247"/>
    </location>
</feature>
<feature type="transmembrane region" description="Helical" evidence="6">
    <location>
        <begin position="153"/>
        <end position="176"/>
    </location>
</feature>
<feature type="transmembrane region" description="Helical" evidence="6">
    <location>
        <begin position="374"/>
        <end position="392"/>
    </location>
</feature>
<gene>
    <name evidence="7" type="ORF">SAMN02745207_00583</name>
</gene>
<feature type="transmembrane region" description="Helical" evidence="6">
    <location>
        <begin position="92"/>
        <end position="110"/>
    </location>
</feature>
<keyword evidence="3 6" id="KW-0812">Transmembrane</keyword>
<organism evidence="7 8">
    <name type="scientific">Clostridium grantii DSM 8605</name>
    <dbReference type="NCBI Taxonomy" id="1121316"/>
    <lineage>
        <taxon>Bacteria</taxon>
        <taxon>Bacillati</taxon>
        <taxon>Bacillota</taxon>
        <taxon>Clostridia</taxon>
        <taxon>Eubacteriales</taxon>
        <taxon>Clostridiaceae</taxon>
        <taxon>Clostridium</taxon>
    </lineage>
</organism>
<dbReference type="STRING" id="1121316.SAMN02745207_00583"/>
<feature type="transmembrane region" description="Helical" evidence="6">
    <location>
        <begin position="49"/>
        <end position="71"/>
    </location>
</feature>
<dbReference type="CDD" id="cd13128">
    <property type="entry name" value="MATE_Wzx_like"/>
    <property type="match status" value="1"/>
</dbReference>
<feature type="transmembrane region" description="Helical" evidence="6">
    <location>
        <begin position="306"/>
        <end position="326"/>
    </location>
</feature>
<feature type="transmembrane region" description="Helical" evidence="6">
    <location>
        <begin position="398"/>
        <end position="416"/>
    </location>
</feature>
<evidence type="ECO:0000256" key="3">
    <source>
        <dbReference type="ARBA" id="ARBA00022692"/>
    </source>
</evidence>
<proteinExistence type="predicted"/>
<feature type="transmembrane region" description="Helical" evidence="6">
    <location>
        <begin position="428"/>
        <end position="445"/>
    </location>
</feature>
<feature type="transmembrane region" description="Helical" evidence="6">
    <location>
        <begin position="457"/>
        <end position="479"/>
    </location>
</feature>
<dbReference type="InterPro" id="IPR002797">
    <property type="entry name" value="Polysacc_synth"/>
</dbReference>
<evidence type="ECO:0000256" key="2">
    <source>
        <dbReference type="ARBA" id="ARBA00022475"/>
    </source>
</evidence>
<dbReference type="RefSeq" id="WP_073336829.1">
    <property type="nucleotide sequence ID" value="NZ_FQXM01000003.1"/>
</dbReference>
<feature type="transmembrane region" description="Helical" evidence="6">
    <location>
        <begin position="12"/>
        <end position="37"/>
    </location>
</feature>
<keyword evidence="5 6" id="KW-0472">Membrane</keyword>
<keyword evidence="8" id="KW-1185">Reference proteome</keyword>
<dbReference type="OrthoDB" id="6017905at2"/>
<dbReference type="AlphaFoldDB" id="A0A1M5RL13"/>
<dbReference type="InterPro" id="IPR050833">
    <property type="entry name" value="Poly_Biosynth_Transport"/>
</dbReference>